<proteinExistence type="predicted"/>
<accession>T1H5E3</accession>
<evidence type="ECO:0000313" key="1">
    <source>
        <dbReference type="EnsemblMetazoa" id="MESCA011520-PA"/>
    </source>
</evidence>
<organism evidence="1 2">
    <name type="scientific">Megaselia scalaris</name>
    <name type="common">Humpbacked fly</name>
    <name type="synonym">Phora scalaris</name>
    <dbReference type="NCBI Taxonomy" id="36166"/>
    <lineage>
        <taxon>Eukaryota</taxon>
        <taxon>Metazoa</taxon>
        <taxon>Ecdysozoa</taxon>
        <taxon>Arthropoda</taxon>
        <taxon>Hexapoda</taxon>
        <taxon>Insecta</taxon>
        <taxon>Pterygota</taxon>
        <taxon>Neoptera</taxon>
        <taxon>Endopterygota</taxon>
        <taxon>Diptera</taxon>
        <taxon>Brachycera</taxon>
        <taxon>Muscomorpha</taxon>
        <taxon>Platypezoidea</taxon>
        <taxon>Phoridae</taxon>
        <taxon>Megaseliini</taxon>
        <taxon>Megaselia</taxon>
    </lineage>
</organism>
<sequence length="85" mass="9804">MDFQVTKSFRQVRPLGVGVMKPRFRRELLPIDEDDMNICNYIAIMSCPWKTQKKAQISANTEKYPGYFLEGENLLRICGKFGVDG</sequence>
<reference evidence="2" key="1">
    <citation type="submission" date="2013-02" db="EMBL/GenBank/DDBJ databases">
        <authorList>
            <person name="Hughes D."/>
        </authorList>
    </citation>
    <scope>NUCLEOTIDE SEQUENCE</scope>
    <source>
        <strain>Durham</strain>
        <strain evidence="2">NC isolate 2 -- Noor lab</strain>
    </source>
</reference>
<protein>
    <submittedName>
        <fullName evidence="1">Uncharacterized protein</fullName>
    </submittedName>
</protein>
<keyword evidence="2" id="KW-1185">Reference proteome</keyword>
<dbReference type="EMBL" id="CAQQ02192217">
    <property type="status" value="NOT_ANNOTATED_CDS"/>
    <property type="molecule type" value="Genomic_DNA"/>
</dbReference>
<reference evidence="1" key="2">
    <citation type="submission" date="2015-06" db="UniProtKB">
        <authorList>
            <consortium name="EnsemblMetazoa"/>
        </authorList>
    </citation>
    <scope>IDENTIFICATION</scope>
</reference>
<dbReference type="HOGENOM" id="CLU_2515239_0_0_1"/>
<dbReference type="Proteomes" id="UP000015102">
    <property type="component" value="Unassembled WGS sequence"/>
</dbReference>
<dbReference type="AlphaFoldDB" id="T1H5E3"/>
<dbReference type="EnsemblMetazoa" id="MESCA011520-RA">
    <property type="protein sequence ID" value="MESCA011520-PA"/>
    <property type="gene ID" value="MESCA011520"/>
</dbReference>
<name>T1H5E3_MEGSC</name>
<evidence type="ECO:0000313" key="2">
    <source>
        <dbReference type="Proteomes" id="UP000015102"/>
    </source>
</evidence>